<evidence type="ECO:0008006" key="5">
    <source>
        <dbReference type="Google" id="ProtNLM"/>
    </source>
</evidence>
<feature type="transmembrane region" description="Helical" evidence="2">
    <location>
        <begin position="182"/>
        <end position="205"/>
    </location>
</feature>
<feature type="compositionally biased region" description="Low complexity" evidence="1">
    <location>
        <begin position="444"/>
        <end position="454"/>
    </location>
</feature>
<gene>
    <name evidence="3" type="ORF">V865_005654</name>
</gene>
<keyword evidence="4" id="KW-1185">Reference proteome</keyword>
<feature type="transmembrane region" description="Helical" evidence="2">
    <location>
        <begin position="30"/>
        <end position="50"/>
    </location>
</feature>
<feature type="transmembrane region" description="Helical" evidence="2">
    <location>
        <begin position="322"/>
        <end position="342"/>
    </location>
</feature>
<dbReference type="EMBL" id="CP144089">
    <property type="protein sequence ID" value="WWD07553.1"/>
    <property type="molecule type" value="Genomic_DNA"/>
</dbReference>
<feature type="transmembrane region" description="Helical" evidence="2">
    <location>
        <begin position="98"/>
        <end position="119"/>
    </location>
</feature>
<dbReference type="AlphaFoldDB" id="A0AAX4KQC8"/>
<evidence type="ECO:0000256" key="2">
    <source>
        <dbReference type="SAM" id="Phobius"/>
    </source>
</evidence>
<feature type="transmembrane region" description="Helical" evidence="2">
    <location>
        <begin position="139"/>
        <end position="161"/>
    </location>
</feature>
<organism evidence="3 4">
    <name type="scientific">Kwoniella europaea PYCC6329</name>
    <dbReference type="NCBI Taxonomy" id="1423913"/>
    <lineage>
        <taxon>Eukaryota</taxon>
        <taxon>Fungi</taxon>
        <taxon>Dikarya</taxon>
        <taxon>Basidiomycota</taxon>
        <taxon>Agaricomycotina</taxon>
        <taxon>Tremellomycetes</taxon>
        <taxon>Tremellales</taxon>
        <taxon>Cryptococcaceae</taxon>
        <taxon>Kwoniella</taxon>
    </lineage>
</organism>
<keyword evidence="2" id="KW-1133">Transmembrane helix</keyword>
<dbReference type="GeneID" id="91104455"/>
<sequence length="505" mass="56868">MASWHDAPYLHFPNSTYLDSLSDNTDPYTIYYVFLGLLVATILLSGTRVSNKISQIKIKRLSLTTTTTKSSSTTTNTRNSIVRRKTTTPIHRIQRDPCLINSFIVIILVSILNLLYWLASGGKINAKEIIYLPHARLCRAQAILQAGSQAAQVSVVLSVVLRLWLKTITLTRPSFDKFRGRFTLFFLLALPYLFVIGFMPSMIIFTSNAKNPILIPTPFYCSLLDLRIRRSYQILTGVIAILTLIMELWVILLILQHYNQTSRTTNLVNSSHGLNFKPKTIRLLNTSFYIRVSLFVFWTMGMIATSLYQAFDKTITDPNSDFFFASMGLIGFICFASQSDILRSWNIPTSKEEWSNLLHHLRLRKSNRNRNQDEDVDTSIPQLPRSNRHGDLPPITIGDGIYHQNPMRSHTQGVKELDLVDFLGEIQLDSELVTTSGEGGPSGSGTSPEQSGQSYELEEKEDLRLVDKVNDDTFPSSGMVITLHGSVQVDQEQSMVGKSDAGEMV</sequence>
<feature type="transmembrane region" description="Helical" evidence="2">
    <location>
        <begin position="288"/>
        <end position="310"/>
    </location>
</feature>
<dbReference type="Proteomes" id="UP001358614">
    <property type="component" value="Chromosome 1"/>
</dbReference>
<evidence type="ECO:0000313" key="3">
    <source>
        <dbReference type="EMBL" id="WWD07553.1"/>
    </source>
</evidence>
<feature type="region of interest" description="Disordered" evidence="1">
    <location>
        <begin position="433"/>
        <end position="459"/>
    </location>
</feature>
<dbReference type="KEGG" id="ker:91104455"/>
<keyword evidence="2" id="KW-0812">Transmembrane</keyword>
<feature type="transmembrane region" description="Helical" evidence="2">
    <location>
        <begin position="232"/>
        <end position="255"/>
    </location>
</feature>
<reference evidence="3 4" key="1">
    <citation type="submission" date="2024-01" db="EMBL/GenBank/DDBJ databases">
        <title>Comparative genomics of Cryptococcus and Kwoniella reveals pathogenesis evolution and contrasting modes of karyotype evolution via chromosome fusion or intercentromeric recombination.</title>
        <authorList>
            <person name="Coelho M.A."/>
            <person name="David-Palma M."/>
            <person name="Shea T."/>
            <person name="Bowers K."/>
            <person name="McGinley-Smith S."/>
            <person name="Mohammad A.W."/>
            <person name="Gnirke A."/>
            <person name="Yurkov A.M."/>
            <person name="Nowrousian M."/>
            <person name="Sun S."/>
            <person name="Cuomo C.A."/>
            <person name="Heitman J."/>
        </authorList>
    </citation>
    <scope>NUCLEOTIDE SEQUENCE [LARGE SCALE GENOMIC DNA]</scope>
    <source>
        <strain evidence="3 4">PYCC6329</strain>
    </source>
</reference>
<keyword evidence="2" id="KW-0472">Membrane</keyword>
<proteinExistence type="predicted"/>
<accession>A0AAX4KQC8</accession>
<feature type="region of interest" description="Disordered" evidence="1">
    <location>
        <begin position="368"/>
        <end position="391"/>
    </location>
</feature>
<evidence type="ECO:0000313" key="4">
    <source>
        <dbReference type="Proteomes" id="UP001358614"/>
    </source>
</evidence>
<dbReference type="RefSeq" id="XP_066085520.1">
    <property type="nucleotide sequence ID" value="XM_066229423.1"/>
</dbReference>
<name>A0AAX4KQC8_9TREE</name>
<protein>
    <recommendedName>
        <fullName evidence="5">G-protein coupled receptors family 1 profile domain-containing protein</fullName>
    </recommendedName>
</protein>
<evidence type="ECO:0000256" key="1">
    <source>
        <dbReference type="SAM" id="MobiDB-lite"/>
    </source>
</evidence>